<gene>
    <name evidence="2" type="ORF">B0T24DRAFT_175925</name>
</gene>
<proteinExistence type="predicted"/>
<name>A0AAE0TT80_9PEZI</name>
<reference evidence="2" key="2">
    <citation type="submission" date="2023-06" db="EMBL/GenBank/DDBJ databases">
        <authorList>
            <consortium name="Lawrence Berkeley National Laboratory"/>
            <person name="Haridas S."/>
            <person name="Hensen N."/>
            <person name="Bonometti L."/>
            <person name="Westerberg I."/>
            <person name="Brannstrom I.O."/>
            <person name="Guillou S."/>
            <person name="Cros-Aarteil S."/>
            <person name="Calhoun S."/>
            <person name="Kuo A."/>
            <person name="Mondo S."/>
            <person name="Pangilinan J."/>
            <person name="Riley R."/>
            <person name="Labutti K."/>
            <person name="Andreopoulos B."/>
            <person name="Lipzen A."/>
            <person name="Chen C."/>
            <person name="Yanf M."/>
            <person name="Daum C."/>
            <person name="Ng V."/>
            <person name="Clum A."/>
            <person name="Steindorff A."/>
            <person name="Ohm R."/>
            <person name="Martin F."/>
            <person name="Silar P."/>
            <person name="Natvig D."/>
            <person name="Lalanne C."/>
            <person name="Gautier V."/>
            <person name="Ament-Velasquez S.L."/>
            <person name="Kruys A."/>
            <person name="Hutchinson M.I."/>
            <person name="Powell A.J."/>
            <person name="Barry K."/>
            <person name="Miller A.N."/>
            <person name="Grigoriev I.V."/>
            <person name="Debuchy R."/>
            <person name="Gladieux P."/>
            <person name="Thoren M.H."/>
            <person name="Johannesson H."/>
        </authorList>
    </citation>
    <scope>NUCLEOTIDE SEQUENCE</scope>
    <source>
        <strain evidence="2">CBS 958.72</strain>
    </source>
</reference>
<sequence>MLDGALRTQMHAACKPPGPVCARKRRSNAVSVRWESQKGRSLRRETRTWMPLSIYWALVVAVLRWRLCQVHSCAACIGCSLTHVPRFRKGKWCVLLGSRGIRPSSSSTWMPLFADRRCGFQMVSWPSLPKTCLELRRVKIQCCTSRAFYRPRVTRYTGGSSDRISLLHVRRIRQARGAATTQHSPSPLPRRTGSAWRRINVGP</sequence>
<dbReference type="AlphaFoldDB" id="A0AAE0TT80"/>
<evidence type="ECO:0000313" key="2">
    <source>
        <dbReference type="EMBL" id="KAK3379944.1"/>
    </source>
</evidence>
<organism evidence="2 3">
    <name type="scientific">Lasiosphaeria ovina</name>
    <dbReference type="NCBI Taxonomy" id="92902"/>
    <lineage>
        <taxon>Eukaryota</taxon>
        <taxon>Fungi</taxon>
        <taxon>Dikarya</taxon>
        <taxon>Ascomycota</taxon>
        <taxon>Pezizomycotina</taxon>
        <taxon>Sordariomycetes</taxon>
        <taxon>Sordariomycetidae</taxon>
        <taxon>Sordariales</taxon>
        <taxon>Lasiosphaeriaceae</taxon>
        <taxon>Lasiosphaeria</taxon>
    </lineage>
</organism>
<evidence type="ECO:0000313" key="3">
    <source>
        <dbReference type="Proteomes" id="UP001287356"/>
    </source>
</evidence>
<feature type="region of interest" description="Disordered" evidence="1">
    <location>
        <begin position="176"/>
        <end position="203"/>
    </location>
</feature>
<protein>
    <submittedName>
        <fullName evidence="2">Uncharacterized protein</fullName>
    </submittedName>
</protein>
<comment type="caution">
    <text evidence="2">The sequence shown here is derived from an EMBL/GenBank/DDBJ whole genome shotgun (WGS) entry which is preliminary data.</text>
</comment>
<accession>A0AAE0TT80</accession>
<dbReference type="Proteomes" id="UP001287356">
    <property type="component" value="Unassembled WGS sequence"/>
</dbReference>
<dbReference type="EMBL" id="JAULSN010000002">
    <property type="protein sequence ID" value="KAK3379944.1"/>
    <property type="molecule type" value="Genomic_DNA"/>
</dbReference>
<keyword evidence="3" id="KW-1185">Reference proteome</keyword>
<reference evidence="2" key="1">
    <citation type="journal article" date="2023" name="Mol. Phylogenet. Evol.">
        <title>Genome-scale phylogeny and comparative genomics of the fungal order Sordariales.</title>
        <authorList>
            <person name="Hensen N."/>
            <person name="Bonometti L."/>
            <person name="Westerberg I."/>
            <person name="Brannstrom I.O."/>
            <person name="Guillou S."/>
            <person name="Cros-Aarteil S."/>
            <person name="Calhoun S."/>
            <person name="Haridas S."/>
            <person name="Kuo A."/>
            <person name="Mondo S."/>
            <person name="Pangilinan J."/>
            <person name="Riley R."/>
            <person name="LaButti K."/>
            <person name="Andreopoulos B."/>
            <person name="Lipzen A."/>
            <person name="Chen C."/>
            <person name="Yan M."/>
            <person name="Daum C."/>
            <person name="Ng V."/>
            <person name="Clum A."/>
            <person name="Steindorff A."/>
            <person name="Ohm R.A."/>
            <person name="Martin F."/>
            <person name="Silar P."/>
            <person name="Natvig D.O."/>
            <person name="Lalanne C."/>
            <person name="Gautier V."/>
            <person name="Ament-Velasquez S.L."/>
            <person name="Kruys A."/>
            <person name="Hutchinson M.I."/>
            <person name="Powell A.J."/>
            <person name="Barry K."/>
            <person name="Miller A.N."/>
            <person name="Grigoriev I.V."/>
            <person name="Debuchy R."/>
            <person name="Gladieux P."/>
            <person name="Hiltunen Thoren M."/>
            <person name="Johannesson H."/>
        </authorList>
    </citation>
    <scope>NUCLEOTIDE SEQUENCE</scope>
    <source>
        <strain evidence="2">CBS 958.72</strain>
    </source>
</reference>
<evidence type="ECO:0000256" key="1">
    <source>
        <dbReference type="SAM" id="MobiDB-lite"/>
    </source>
</evidence>